<name>A0A3L6EPQ3_MAIZE</name>
<dbReference type="Proteomes" id="UP000251960">
    <property type="component" value="Chromosome 5"/>
</dbReference>
<proteinExistence type="predicted"/>
<protein>
    <submittedName>
        <fullName evidence="1">Uncharacterized protein</fullName>
    </submittedName>
</protein>
<dbReference type="AlphaFoldDB" id="A0A3L6EPQ3"/>
<dbReference type="ExpressionAtlas" id="A0A3L6EPQ3">
    <property type="expression patterns" value="baseline and differential"/>
</dbReference>
<reference evidence="1 2" key="1">
    <citation type="journal article" date="2018" name="Nat. Genet.">
        <title>Extensive intraspecific gene order and gene structural variations between Mo17 and other maize genomes.</title>
        <authorList>
            <person name="Sun S."/>
            <person name="Zhou Y."/>
            <person name="Chen J."/>
            <person name="Shi J."/>
            <person name="Zhao H."/>
            <person name="Zhao H."/>
            <person name="Song W."/>
            <person name="Zhang M."/>
            <person name="Cui Y."/>
            <person name="Dong X."/>
            <person name="Liu H."/>
            <person name="Ma X."/>
            <person name="Jiao Y."/>
            <person name="Wang B."/>
            <person name="Wei X."/>
            <person name="Stein J.C."/>
            <person name="Glaubitz J.C."/>
            <person name="Lu F."/>
            <person name="Yu G."/>
            <person name="Liang C."/>
            <person name="Fengler K."/>
            <person name="Li B."/>
            <person name="Rafalski A."/>
            <person name="Schnable P.S."/>
            <person name="Ware D.H."/>
            <person name="Buckler E.S."/>
            <person name="Lai J."/>
        </authorList>
    </citation>
    <scope>NUCLEOTIDE SEQUENCE [LARGE SCALE GENOMIC DNA]</scope>
    <source>
        <strain evidence="2">cv. Missouri 17</strain>
        <tissue evidence="1">Seedling</tissue>
    </source>
</reference>
<comment type="caution">
    <text evidence="1">The sequence shown here is derived from an EMBL/GenBank/DDBJ whole genome shotgun (WGS) entry which is preliminary data.</text>
</comment>
<evidence type="ECO:0000313" key="1">
    <source>
        <dbReference type="EMBL" id="PWZ23052.1"/>
    </source>
</evidence>
<organism evidence="1 2">
    <name type="scientific">Zea mays</name>
    <name type="common">Maize</name>
    <dbReference type="NCBI Taxonomy" id="4577"/>
    <lineage>
        <taxon>Eukaryota</taxon>
        <taxon>Viridiplantae</taxon>
        <taxon>Streptophyta</taxon>
        <taxon>Embryophyta</taxon>
        <taxon>Tracheophyta</taxon>
        <taxon>Spermatophyta</taxon>
        <taxon>Magnoliopsida</taxon>
        <taxon>Liliopsida</taxon>
        <taxon>Poales</taxon>
        <taxon>Poaceae</taxon>
        <taxon>PACMAD clade</taxon>
        <taxon>Panicoideae</taxon>
        <taxon>Andropogonodae</taxon>
        <taxon>Andropogoneae</taxon>
        <taxon>Tripsacinae</taxon>
        <taxon>Zea</taxon>
    </lineage>
</organism>
<sequence>MEEEAPPMELVREKKLSEKIRLCKMEVLKKSHTSVEDSDHIFLEWSGLQDVLSCKKDLHNCGTKASDEQH</sequence>
<accession>A0A3L6EPQ3</accession>
<evidence type="ECO:0000313" key="2">
    <source>
        <dbReference type="Proteomes" id="UP000251960"/>
    </source>
</evidence>
<dbReference type="EMBL" id="NCVQ01000006">
    <property type="protein sequence ID" value="PWZ23052.1"/>
    <property type="molecule type" value="Genomic_DNA"/>
</dbReference>
<gene>
    <name evidence="1" type="ORF">Zm00014a_038392</name>
</gene>